<proteinExistence type="predicted"/>
<reference evidence="1 2" key="1">
    <citation type="journal article" date="2017" name="Mol. Plant">
        <title>The Genome of Medicinal Plant Macleaya cordata Provides New Insights into Benzylisoquinoline Alkaloids Metabolism.</title>
        <authorList>
            <person name="Liu X."/>
            <person name="Liu Y."/>
            <person name="Huang P."/>
            <person name="Ma Y."/>
            <person name="Qing Z."/>
            <person name="Tang Q."/>
            <person name="Cao H."/>
            <person name="Cheng P."/>
            <person name="Zheng Y."/>
            <person name="Yuan Z."/>
            <person name="Zhou Y."/>
            <person name="Liu J."/>
            <person name="Tang Z."/>
            <person name="Zhuo Y."/>
            <person name="Zhang Y."/>
            <person name="Yu L."/>
            <person name="Huang J."/>
            <person name="Yang P."/>
            <person name="Peng Q."/>
            <person name="Zhang J."/>
            <person name="Jiang W."/>
            <person name="Zhang Z."/>
            <person name="Lin K."/>
            <person name="Ro D.K."/>
            <person name="Chen X."/>
            <person name="Xiong X."/>
            <person name="Shang Y."/>
            <person name="Huang S."/>
            <person name="Zeng J."/>
        </authorList>
    </citation>
    <scope>NUCLEOTIDE SEQUENCE [LARGE SCALE GENOMIC DNA]</scope>
    <source>
        <strain evidence="2">cv. BLH2017</strain>
        <tissue evidence="1">Root</tissue>
    </source>
</reference>
<dbReference type="OrthoDB" id="1729447at2759"/>
<dbReference type="PANTHER" id="PTHR37721:SF1">
    <property type="entry name" value="OS05G0464200 PROTEIN"/>
    <property type="match status" value="1"/>
</dbReference>
<keyword evidence="2" id="KW-1185">Reference proteome</keyword>
<dbReference type="Proteomes" id="UP000195402">
    <property type="component" value="Unassembled WGS sequence"/>
</dbReference>
<name>A0A200R635_MACCD</name>
<protein>
    <submittedName>
        <fullName evidence="1">Uncharacterized protein</fullName>
    </submittedName>
</protein>
<dbReference type="PANTHER" id="PTHR37721">
    <property type="entry name" value="OS05G0464200 PROTEIN"/>
    <property type="match status" value="1"/>
</dbReference>
<accession>A0A200R635</accession>
<dbReference type="EMBL" id="MVGT01000437">
    <property type="protein sequence ID" value="OVA18191.1"/>
    <property type="molecule type" value="Genomic_DNA"/>
</dbReference>
<comment type="caution">
    <text evidence="1">The sequence shown here is derived from an EMBL/GenBank/DDBJ whole genome shotgun (WGS) entry which is preliminary data.</text>
</comment>
<gene>
    <name evidence="1" type="ORF">BVC80_1835g613</name>
</gene>
<dbReference type="AlphaFoldDB" id="A0A200R635"/>
<evidence type="ECO:0000313" key="2">
    <source>
        <dbReference type="Proteomes" id="UP000195402"/>
    </source>
</evidence>
<evidence type="ECO:0000313" key="1">
    <source>
        <dbReference type="EMBL" id="OVA18191.1"/>
    </source>
</evidence>
<dbReference type="InParanoid" id="A0A200R635"/>
<sequence>MSAELGIQMENEENMSLQKGIRTIRVPPKRGQIKAKIMEEIAVMVQMENGGNKSPQKGIRTIRAPRKRGQIKAKIMEEIVKSIMEAIFSNEDGEGGGGRSSAASKA</sequence>
<organism evidence="1 2">
    <name type="scientific">Macleaya cordata</name>
    <name type="common">Five-seeded plume-poppy</name>
    <name type="synonym">Bocconia cordata</name>
    <dbReference type="NCBI Taxonomy" id="56857"/>
    <lineage>
        <taxon>Eukaryota</taxon>
        <taxon>Viridiplantae</taxon>
        <taxon>Streptophyta</taxon>
        <taxon>Embryophyta</taxon>
        <taxon>Tracheophyta</taxon>
        <taxon>Spermatophyta</taxon>
        <taxon>Magnoliopsida</taxon>
        <taxon>Ranunculales</taxon>
        <taxon>Papaveraceae</taxon>
        <taxon>Papaveroideae</taxon>
        <taxon>Macleaya</taxon>
    </lineage>
</organism>